<name>A0ABM6IE23_9RHOB</name>
<reference evidence="2 3" key="1">
    <citation type="submission" date="2017-01" db="EMBL/GenBank/DDBJ databases">
        <title>The complete genome sequence of a sulfur-oxidizing marine bacterium Thioclava sp. 25B10_4T.</title>
        <authorList>
            <person name="Liu Y."/>
            <person name="Lai Q."/>
            <person name="Shao Z."/>
        </authorList>
    </citation>
    <scope>NUCLEOTIDE SEQUENCE [LARGE SCALE GENOMIC DNA]</scope>
    <source>
        <strain evidence="2 3">25B10_4</strain>
    </source>
</reference>
<dbReference type="Gene3D" id="1.25.40.10">
    <property type="entry name" value="Tetratricopeptide repeat domain"/>
    <property type="match status" value="1"/>
</dbReference>
<proteinExistence type="predicted"/>
<protein>
    <recommendedName>
        <fullName evidence="4">Tetratricopeptide repeat protein</fullName>
    </recommendedName>
</protein>
<evidence type="ECO:0000313" key="3">
    <source>
        <dbReference type="Proteomes" id="UP000185622"/>
    </source>
</evidence>
<dbReference type="RefSeq" id="WP_075775866.1">
    <property type="nucleotide sequence ID" value="NZ_CP019437.1"/>
</dbReference>
<evidence type="ECO:0008006" key="4">
    <source>
        <dbReference type="Google" id="ProtNLM"/>
    </source>
</evidence>
<evidence type="ECO:0000256" key="1">
    <source>
        <dbReference type="PROSITE-ProRule" id="PRU00339"/>
    </source>
</evidence>
<dbReference type="SUPFAM" id="SSF53756">
    <property type="entry name" value="UDP-Glycosyltransferase/glycogen phosphorylase"/>
    <property type="match status" value="1"/>
</dbReference>
<dbReference type="SUPFAM" id="SSF48452">
    <property type="entry name" value="TPR-like"/>
    <property type="match status" value="2"/>
</dbReference>
<dbReference type="EMBL" id="CP019437">
    <property type="protein sequence ID" value="AQS46949.1"/>
    <property type="molecule type" value="Genomic_DNA"/>
</dbReference>
<dbReference type="Proteomes" id="UP000185622">
    <property type="component" value="Chromosome"/>
</dbReference>
<keyword evidence="1" id="KW-0802">TPR repeat</keyword>
<organism evidence="2 3">
    <name type="scientific">Thioclava nitratireducens</name>
    <dbReference type="NCBI Taxonomy" id="1915078"/>
    <lineage>
        <taxon>Bacteria</taxon>
        <taxon>Pseudomonadati</taxon>
        <taxon>Pseudomonadota</taxon>
        <taxon>Alphaproteobacteria</taxon>
        <taxon>Rhodobacterales</taxon>
        <taxon>Paracoccaceae</taxon>
        <taxon>Thioclava</taxon>
    </lineage>
</organism>
<feature type="repeat" description="TPR" evidence="1">
    <location>
        <begin position="63"/>
        <end position="96"/>
    </location>
</feature>
<dbReference type="InterPro" id="IPR011990">
    <property type="entry name" value="TPR-like_helical_dom_sf"/>
</dbReference>
<evidence type="ECO:0000313" key="2">
    <source>
        <dbReference type="EMBL" id="AQS46949.1"/>
    </source>
</evidence>
<accession>A0ABM6IE23</accession>
<dbReference type="InterPro" id="IPR019734">
    <property type="entry name" value="TPR_rpt"/>
</dbReference>
<gene>
    <name evidence="2" type="ORF">BMG03_03420</name>
</gene>
<keyword evidence="3" id="KW-1185">Reference proteome</keyword>
<dbReference type="PROSITE" id="PS50005">
    <property type="entry name" value="TPR"/>
    <property type="match status" value="1"/>
</dbReference>
<sequence length="618" mass="67479">MTQTTLSRKDRRARAAKAAKYYGIADSAAALTMHEAYEALAAADGPHAARLAHEVSQAHPANRHPWLVLGTVALDRREAEAATKFFERALLIAPTDPMGLAGLGKARVLKADIFAAIDLFAQAIERGSEDVPMARLYADLMGRLDRSTTAGRNLRKMAERMKTAEIWFITADAFATGESNAEAAPAYEEAARLSPAPIAHRIGLLKAKLFRQNYRGLIVGADALLAEADLPPAHRDEIVTLRMAALRACGETERALETLSHRFEDPAQFQRVLGFSGNCHLDREDFRAARIAFREALHLVDGGGLWVRRAYGTFLMGEGDFAAGAPYYAGRQPDANRRRIPYENSDPERLATRDRLFLVDEQGIGDQLALLPIIGRAPLPAGAKVTFVGEARMKPLIERSGLGIAFAETTEVDKMGVAPEEMIFVGDLVRYLSVEALAARPLGGYLNADPVQVEMTRARYREMAQGRPIVGVAWHSSDAITGAHRSLALETMLRALPEGALVVNLQYGDREAELAQAARSRPDLTLFHDAAIDQFADLDGFAAQIMALDRVVSIDNTTAHLCGALGHPDTHVLIPKGAACMWYWGRQGSPDRWYGNLQLHRQAQLGDWSGPLSEIAAL</sequence>